<keyword evidence="3" id="KW-1185">Reference proteome</keyword>
<keyword evidence="1" id="KW-0472">Membrane</keyword>
<dbReference type="Proteomes" id="UP000003160">
    <property type="component" value="Unassembled WGS sequence"/>
</dbReference>
<evidence type="ECO:0000313" key="2">
    <source>
        <dbReference type="EMBL" id="EFA42992.1"/>
    </source>
</evidence>
<feature type="transmembrane region" description="Helical" evidence="1">
    <location>
        <begin position="122"/>
        <end position="142"/>
    </location>
</feature>
<dbReference type="EMBL" id="ACKS01000107">
    <property type="protein sequence ID" value="EFA42992.1"/>
    <property type="molecule type" value="Genomic_DNA"/>
</dbReference>
<gene>
    <name evidence="2" type="ORF">HMPREF0645_2628</name>
</gene>
<evidence type="ECO:0000313" key="3">
    <source>
        <dbReference type="Proteomes" id="UP000003160"/>
    </source>
</evidence>
<proteinExistence type="predicted"/>
<protein>
    <submittedName>
        <fullName evidence="2">Uncharacterized protein</fullName>
    </submittedName>
</protein>
<accession>D1Q093</accession>
<dbReference type="AlphaFoldDB" id="D1Q093"/>
<dbReference type="HOGENOM" id="CLU_154433_0_0_10"/>
<keyword evidence="1" id="KW-1133">Transmembrane helix</keyword>
<organism evidence="2 3">
    <name type="scientific">Hallella bergensis DSM 17361</name>
    <dbReference type="NCBI Taxonomy" id="585502"/>
    <lineage>
        <taxon>Bacteria</taxon>
        <taxon>Pseudomonadati</taxon>
        <taxon>Bacteroidota</taxon>
        <taxon>Bacteroidia</taxon>
        <taxon>Bacteroidales</taxon>
        <taxon>Prevotellaceae</taxon>
        <taxon>Hallella</taxon>
    </lineage>
</organism>
<comment type="caution">
    <text evidence="2">The sequence shown here is derived from an EMBL/GenBank/DDBJ whole genome shotgun (WGS) entry which is preliminary data.</text>
</comment>
<name>D1Q093_9BACT</name>
<reference evidence="2 3" key="1">
    <citation type="submission" date="2009-10" db="EMBL/GenBank/DDBJ databases">
        <authorList>
            <person name="Qin X."/>
            <person name="Bachman B."/>
            <person name="Battles P."/>
            <person name="Bell A."/>
            <person name="Bess C."/>
            <person name="Bickham C."/>
            <person name="Chaboub L."/>
            <person name="Chen D."/>
            <person name="Coyle M."/>
            <person name="Deiros D.R."/>
            <person name="Dinh H."/>
            <person name="Forbes L."/>
            <person name="Fowler G."/>
            <person name="Francisco L."/>
            <person name="Fu Q."/>
            <person name="Gubbala S."/>
            <person name="Hale W."/>
            <person name="Han Y."/>
            <person name="Hemphill L."/>
            <person name="Highlander S.K."/>
            <person name="Hirani K."/>
            <person name="Hogues M."/>
            <person name="Jackson L."/>
            <person name="Jakkamsetti A."/>
            <person name="Javaid M."/>
            <person name="Jiang H."/>
            <person name="Korchina V."/>
            <person name="Kovar C."/>
            <person name="Lara F."/>
            <person name="Lee S."/>
            <person name="Mata R."/>
            <person name="Mathew T."/>
            <person name="Moen C."/>
            <person name="Morales K."/>
            <person name="Munidasa M."/>
            <person name="Nazareth L."/>
            <person name="Ngo R."/>
            <person name="Nguyen L."/>
            <person name="Okwuonu G."/>
            <person name="Ongeri F."/>
            <person name="Patil S."/>
            <person name="Petrosino J."/>
            <person name="Pham C."/>
            <person name="Pham P."/>
            <person name="Pu L.-L."/>
            <person name="Puazo M."/>
            <person name="Raj R."/>
            <person name="Reid J."/>
            <person name="Rouhana J."/>
            <person name="Saada N."/>
            <person name="Shang Y."/>
            <person name="Simmons D."/>
            <person name="Thornton R."/>
            <person name="Warren J."/>
            <person name="Weissenberger G."/>
            <person name="Zhang J."/>
            <person name="Zhang L."/>
            <person name="Zhou C."/>
            <person name="Zhu D."/>
            <person name="Muzny D."/>
            <person name="Worley K."/>
            <person name="Gibbs R."/>
        </authorList>
    </citation>
    <scope>NUCLEOTIDE SEQUENCE [LARGE SCALE GENOMIC DNA]</scope>
    <source>
        <strain evidence="2 3">DSM 17361</strain>
    </source>
</reference>
<evidence type="ECO:0000256" key="1">
    <source>
        <dbReference type="SAM" id="Phobius"/>
    </source>
</evidence>
<keyword evidence="1" id="KW-0812">Transmembrane</keyword>
<sequence length="148" mass="17102">MGRIKNYIKHLNIPFWYALLVITVCVACCTSCKTKYVTVPEYHTRYTHNTDTFLRSDTTLIRDSVIIRTQGDTTIVEKIRWRDRIIKVYKIKTDSVIQRDSIRVPYPVEESLSKWEQAKMDFGGIAIGGTLALVILVIIRVTKSVHKI</sequence>